<dbReference type="FunCoup" id="B3MEV0">
    <property type="interactions" value="6"/>
</dbReference>
<accession>B3MEV0</accession>
<dbReference type="CDD" id="cd20259">
    <property type="entry name" value="pgc"/>
    <property type="match status" value="1"/>
</dbReference>
<proteinExistence type="predicted"/>
<dbReference type="GeneID" id="6494743"/>
<reference evidence="1 2" key="1">
    <citation type="journal article" date="2007" name="Nature">
        <title>Evolution of genes and genomes on the Drosophila phylogeny.</title>
        <authorList>
            <consortium name="Drosophila 12 Genomes Consortium"/>
            <person name="Clark A.G."/>
            <person name="Eisen M.B."/>
            <person name="Smith D.R."/>
            <person name="Bergman C.M."/>
            <person name="Oliver B."/>
            <person name="Markow T.A."/>
            <person name="Kaufman T.C."/>
            <person name="Kellis M."/>
            <person name="Gelbart W."/>
            <person name="Iyer V.N."/>
            <person name="Pollard D.A."/>
            <person name="Sackton T.B."/>
            <person name="Larracuente A.M."/>
            <person name="Singh N.D."/>
            <person name="Abad J.P."/>
            <person name="Abt D.N."/>
            <person name="Adryan B."/>
            <person name="Aguade M."/>
            <person name="Akashi H."/>
            <person name="Anderson W.W."/>
            <person name="Aquadro C.F."/>
            <person name="Ardell D.H."/>
            <person name="Arguello R."/>
            <person name="Artieri C.G."/>
            <person name="Barbash D.A."/>
            <person name="Barker D."/>
            <person name="Barsanti P."/>
            <person name="Batterham P."/>
            <person name="Batzoglou S."/>
            <person name="Begun D."/>
            <person name="Bhutkar A."/>
            <person name="Blanco E."/>
            <person name="Bosak S.A."/>
            <person name="Bradley R.K."/>
            <person name="Brand A.D."/>
            <person name="Brent M.R."/>
            <person name="Brooks A.N."/>
            <person name="Brown R.H."/>
            <person name="Butlin R.K."/>
            <person name="Caggese C."/>
            <person name="Calvi B.R."/>
            <person name="Bernardo de Carvalho A."/>
            <person name="Caspi A."/>
            <person name="Castrezana S."/>
            <person name="Celniker S.E."/>
            <person name="Chang J.L."/>
            <person name="Chapple C."/>
            <person name="Chatterji S."/>
            <person name="Chinwalla A."/>
            <person name="Civetta A."/>
            <person name="Clifton S.W."/>
            <person name="Comeron J.M."/>
            <person name="Costello J.C."/>
            <person name="Coyne J.A."/>
            <person name="Daub J."/>
            <person name="David R.G."/>
            <person name="Delcher A.L."/>
            <person name="Delehaunty K."/>
            <person name="Do C.B."/>
            <person name="Ebling H."/>
            <person name="Edwards K."/>
            <person name="Eickbush T."/>
            <person name="Evans J.D."/>
            <person name="Filipski A."/>
            <person name="Findeiss S."/>
            <person name="Freyhult E."/>
            <person name="Fulton L."/>
            <person name="Fulton R."/>
            <person name="Garcia A.C."/>
            <person name="Gardiner A."/>
            <person name="Garfield D.A."/>
            <person name="Garvin B.E."/>
            <person name="Gibson G."/>
            <person name="Gilbert D."/>
            <person name="Gnerre S."/>
            <person name="Godfrey J."/>
            <person name="Good R."/>
            <person name="Gotea V."/>
            <person name="Gravely B."/>
            <person name="Greenberg A.J."/>
            <person name="Griffiths-Jones S."/>
            <person name="Gross S."/>
            <person name="Guigo R."/>
            <person name="Gustafson E.A."/>
            <person name="Haerty W."/>
            <person name="Hahn M.W."/>
            <person name="Halligan D.L."/>
            <person name="Halpern A.L."/>
            <person name="Halter G.M."/>
            <person name="Han M.V."/>
            <person name="Heger A."/>
            <person name="Hillier L."/>
            <person name="Hinrichs A.S."/>
            <person name="Holmes I."/>
            <person name="Hoskins R.A."/>
            <person name="Hubisz M.J."/>
            <person name="Hultmark D."/>
            <person name="Huntley M.A."/>
            <person name="Jaffe D.B."/>
            <person name="Jagadeeshan S."/>
            <person name="Jeck W.R."/>
            <person name="Johnson J."/>
            <person name="Jones C.D."/>
            <person name="Jordan W.C."/>
            <person name="Karpen G.H."/>
            <person name="Kataoka E."/>
            <person name="Keightley P.D."/>
            <person name="Kheradpour P."/>
            <person name="Kirkness E.F."/>
            <person name="Koerich L.B."/>
            <person name="Kristiansen K."/>
            <person name="Kudrna D."/>
            <person name="Kulathinal R.J."/>
            <person name="Kumar S."/>
            <person name="Kwok R."/>
            <person name="Lander E."/>
            <person name="Langley C.H."/>
            <person name="Lapoint R."/>
            <person name="Lazzaro B.P."/>
            <person name="Lee S.J."/>
            <person name="Levesque L."/>
            <person name="Li R."/>
            <person name="Lin C.F."/>
            <person name="Lin M.F."/>
            <person name="Lindblad-Toh K."/>
            <person name="Llopart A."/>
            <person name="Long M."/>
            <person name="Low L."/>
            <person name="Lozovsky E."/>
            <person name="Lu J."/>
            <person name="Luo M."/>
            <person name="Machado C.A."/>
            <person name="Makalowski W."/>
            <person name="Marzo M."/>
            <person name="Matsuda M."/>
            <person name="Matzkin L."/>
            <person name="McAllister B."/>
            <person name="McBride C.S."/>
            <person name="McKernan B."/>
            <person name="McKernan K."/>
            <person name="Mendez-Lago M."/>
            <person name="Minx P."/>
            <person name="Mollenhauer M.U."/>
            <person name="Montooth K."/>
            <person name="Mount S.M."/>
            <person name="Mu X."/>
            <person name="Myers E."/>
            <person name="Negre B."/>
            <person name="Newfeld S."/>
            <person name="Nielsen R."/>
            <person name="Noor M.A."/>
            <person name="O'Grady P."/>
            <person name="Pachter L."/>
            <person name="Papaceit M."/>
            <person name="Parisi M.J."/>
            <person name="Parisi M."/>
            <person name="Parts L."/>
            <person name="Pedersen J.S."/>
            <person name="Pesole G."/>
            <person name="Phillippy A.M."/>
            <person name="Ponting C.P."/>
            <person name="Pop M."/>
            <person name="Porcelli D."/>
            <person name="Powell J.R."/>
            <person name="Prohaska S."/>
            <person name="Pruitt K."/>
            <person name="Puig M."/>
            <person name="Quesneville H."/>
            <person name="Ram K.R."/>
            <person name="Rand D."/>
            <person name="Rasmussen M.D."/>
            <person name="Reed L.K."/>
            <person name="Reenan R."/>
            <person name="Reily A."/>
            <person name="Remington K.A."/>
            <person name="Rieger T.T."/>
            <person name="Ritchie M.G."/>
            <person name="Robin C."/>
            <person name="Rogers Y.H."/>
            <person name="Rohde C."/>
            <person name="Rozas J."/>
            <person name="Rubenfield M.J."/>
            <person name="Ruiz A."/>
            <person name="Russo S."/>
            <person name="Salzberg S.L."/>
            <person name="Sanchez-Gracia A."/>
            <person name="Saranga D.J."/>
            <person name="Sato H."/>
            <person name="Schaeffer S.W."/>
            <person name="Schatz M.C."/>
            <person name="Schlenke T."/>
            <person name="Schwartz R."/>
            <person name="Segarra C."/>
            <person name="Singh R.S."/>
            <person name="Sirot L."/>
            <person name="Sirota M."/>
            <person name="Sisneros N.B."/>
            <person name="Smith C.D."/>
            <person name="Smith T.F."/>
            <person name="Spieth J."/>
            <person name="Stage D.E."/>
            <person name="Stark A."/>
            <person name="Stephan W."/>
            <person name="Strausberg R.L."/>
            <person name="Strempel S."/>
            <person name="Sturgill D."/>
            <person name="Sutton G."/>
            <person name="Sutton G.G."/>
            <person name="Tao W."/>
            <person name="Teichmann S."/>
            <person name="Tobari Y.N."/>
            <person name="Tomimura Y."/>
            <person name="Tsolas J.M."/>
            <person name="Valente V.L."/>
            <person name="Venter E."/>
            <person name="Venter J.C."/>
            <person name="Vicario S."/>
            <person name="Vieira F.G."/>
            <person name="Vilella A.J."/>
            <person name="Villasante A."/>
            <person name="Walenz B."/>
            <person name="Wang J."/>
            <person name="Wasserman M."/>
            <person name="Watts T."/>
            <person name="Wilson D."/>
            <person name="Wilson R.K."/>
            <person name="Wing R.A."/>
            <person name="Wolfner M.F."/>
            <person name="Wong A."/>
            <person name="Wong G.K."/>
            <person name="Wu C.I."/>
            <person name="Wu G."/>
            <person name="Yamamoto D."/>
            <person name="Yang H.P."/>
            <person name="Yang S.P."/>
            <person name="Yorke J.A."/>
            <person name="Yoshida K."/>
            <person name="Zdobnov E."/>
            <person name="Zhang P."/>
            <person name="Zhang Y."/>
            <person name="Zimin A.V."/>
            <person name="Baldwin J."/>
            <person name="Abdouelleil A."/>
            <person name="Abdulkadir J."/>
            <person name="Abebe A."/>
            <person name="Abera B."/>
            <person name="Abreu J."/>
            <person name="Acer S.C."/>
            <person name="Aftuck L."/>
            <person name="Alexander A."/>
            <person name="An P."/>
            <person name="Anderson E."/>
            <person name="Anderson S."/>
            <person name="Arachi H."/>
            <person name="Azer M."/>
            <person name="Bachantsang P."/>
            <person name="Barry A."/>
            <person name="Bayul T."/>
            <person name="Berlin A."/>
            <person name="Bessette D."/>
            <person name="Bloom T."/>
            <person name="Blye J."/>
            <person name="Boguslavskiy L."/>
            <person name="Bonnet C."/>
            <person name="Boukhgalter B."/>
            <person name="Bourzgui I."/>
            <person name="Brown A."/>
            <person name="Cahill P."/>
            <person name="Channer S."/>
            <person name="Cheshatsang Y."/>
            <person name="Chuda L."/>
            <person name="Citroen M."/>
            <person name="Collymore A."/>
            <person name="Cooke P."/>
            <person name="Costello M."/>
            <person name="D'Aco K."/>
            <person name="Daza R."/>
            <person name="De Haan G."/>
            <person name="DeGray S."/>
            <person name="DeMaso C."/>
            <person name="Dhargay N."/>
            <person name="Dooley K."/>
            <person name="Dooley E."/>
            <person name="Doricent M."/>
            <person name="Dorje P."/>
            <person name="Dorjee K."/>
            <person name="Dupes A."/>
            <person name="Elong R."/>
            <person name="Falk J."/>
            <person name="Farina A."/>
            <person name="Faro S."/>
            <person name="Ferguson D."/>
            <person name="Fisher S."/>
            <person name="Foley C.D."/>
            <person name="Franke A."/>
            <person name="Friedrich D."/>
            <person name="Gadbois L."/>
            <person name="Gearin G."/>
            <person name="Gearin C.R."/>
            <person name="Giannoukos G."/>
            <person name="Goode T."/>
            <person name="Graham J."/>
            <person name="Grandbois E."/>
            <person name="Grewal S."/>
            <person name="Gyaltsen K."/>
            <person name="Hafez N."/>
            <person name="Hagos B."/>
            <person name="Hall J."/>
            <person name="Henson C."/>
            <person name="Hollinger A."/>
            <person name="Honan T."/>
            <person name="Huard M.D."/>
            <person name="Hughes L."/>
            <person name="Hurhula B."/>
            <person name="Husby M.E."/>
            <person name="Kamat A."/>
            <person name="Kanga B."/>
            <person name="Kashin S."/>
            <person name="Khazanovich D."/>
            <person name="Kisner P."/>
            <person name="Lance K."/>
            <person name="Lara M."/>
            <person name="Lee W."/>
            <person name="Lennon N."/>
            <person name="Letendre F."/>
            <person name="LeVine R."/>
            <person name="Lipovsky A."/>
            <person name="Liu X."/>
            <person name="Liu J."/>
            <person name="Liu S."/>
            <person name="Lokyitsang T."/>
            <person name="Lokyitsang Y."/>
            <person name="Lubonja R."/>
            <person name="Lui A."/>
            <person name="MacDonald P."/>
            <person name="Magnisalis V."/>
            <person name="Maru K."/>
            <person name="Matthews C."/>
            <person name="McCusker W."/>
            <person name="McDonough S."/>
            <person name="Mehta T."/>
            <person name="Meldrim J."/>
            <person name="Meneus L."/>
            <person name="Mihai O."/>
            <person name="Mihalev A."/>
            <person name="Mihova T."/>
            <person name="Mittelman R."/>
            <person name="Mlenga V."/>
            <person name="Montmayeur A."/>
            <person name="Mulrain L."/>
            <person name="Navidi A."/>
            <person name="Naylor J."/>
            <person name="Negash T."/>
            <person name="Nguyen T."/>
            <person name="Nguyen N."/>
            <person name="Nicol R."/>
            <person name="Norbu C."/>
            <person name="Norbu N."/>
            <person name="Novod N."/>
            <person name="O'Neill B."/>
            <person name="Osman S."/>
            <person name="Markiewicz E."/>
            <person name="Oyono O.L."/>
            <person name="Patti C."/>
            <person name="Phunkhang P."/>
            <person name="Pierre F."/>
            <person name="Priest M."/>
            <person name="Raghuraman S."/>
            <person name="Rege F."/>
            <person name="Reyes R."/>
            <person name="Rise C."/>
            <person name="Rogov P."/>
            <person name="Ross K."/>
            <person name="Ryan E."/>
            <person name="Settipalli S."/>
            <person name="Shea T."/>
            <person name="Sherpa N."/>
            <person name="Shi L."/>
            <person name="Shih D."/>
            <person name="Sparrow T."/>
            <person name="Spaulding J."/>
            <person name="Stalker J."/>
            <person name="Stange-Thomann N."/>
            <person name="Stavropoulos S."/>
            <person name="Stone C."/>
            <person name="Strader C."/>
            <person name="Tesfaye S."/>
            <person name="Thomson T."/>
            <person name="Thoulutsang Y."/>
            <person name="Thoulutsang D."/>
            <person name="Topham K."/>
            <person name="Topping I."/>
            <person name="Tsamla T."/>
            <person name="Vassiliev H."/>
            <person name="Vo A."/>
            <person name="Wangchuk T."/>
            <person name="Wangdi T."/>
            <person name="Weiand M."/>
            <person name="Wilkinson J."/>
            <person name="Wilson A."/>
            <person name="Yadav S."/>
            <person name="Young G."/>
            <person name="Yu Q."/>
            <person name="Zembek L."/>
            <person name="Zhong D."/>
            <person name="Zimmer A."/>
            <person name="Zwirko Z."/>
            <person name="Jaffe D.B."/>
            <person name="Alvarez P."/>
            <person name="Brockman W."/>
            <person name="Butler J."/>
            <person name="Chin C."/>
            <person name="Gnerre S."/>
            <person name="Grabherr M."/>
            <person name="Kleber M."/>
            <person name="Mauceli E."/>
            <person name="MacCallum I."/>
        </authorList>
    </citation>
    <scope>NUCLEOTIDE SEQUENCE [LARGE SCALE GENOMIC DNA]</scope>
    <source>
        <strain evidence="2">Tucson 14024-0371.13</strain>
    </source>
</reference>
<dbReference type="eggNOG" id="ENOG502TB8B">
    <property type="taxonomic scope" value="Eukaryota"/>
</dbReference>
<evidence type="ECO:0000313" key="2">
    <source>
        <dbReference type="Proteomes" id="UP000007801"/>
    </source>
</evidence>
<protein>
    <submittedName>
        <fullName evidence="1">Uncharacterized protein</fullName>
    </submittedName>
</protein>
<evidence type="ECO:0000313" key="1">
    <source>
        <dbReference type="EMBL" id="EDV36571.2"/>
    </source>
</evidence>
<dbReference type="InParanoid" id="B3MEV0"/>
<name>B3MEV0_DROAN</name>
<dbReference type="EMBL" id="CH902619">
    <property type="protein sequence ID" value="EDV36571.2"/>
    <property type="molecule type" value="Genomic_DNA"/>
</dbReference>
<organism evidence="1 2">
    <name type="scientific">Drosophila ananassae</name>
    <name type="common">Fruit fly</name>
    <dbReference type="NCBI Taxonomy" id="7217"/>
    <lineage>
        <taxon>Eukaryota</taxon>
        <taxon>Metazoa</taxon>
        <taxon>Ecdysozoa</taxon>
        <taxon>Arthropoda</taxon>
        <taxon>Hexapoda</taxon>
        <taxon>Insecta</taxon>
        <taxon>Pterygota</taxon>
        <taxon>Neoptera</taxon>
        <taxon>Endopterygota</taxon>
        <taxon>Diptera</taxon>
        <taxon>Brachycera</taxon>
        <taxon>Muscomorpha</taxon>
        <taxon>Ephydroidea</taxon>
        <taxon>Drosophilidae</taxon>
        <taxon>Drosophila</taxon>
        <taxon>Sophophora</taxon>
    </lineage>
</organism>
<dbReference type="OrthoDB" id="7825943at2759"/>
<dbReference type="AlphaFoldDB" id="B3MEV0"/>
<dbReference type="HOGENOM" id="CLU_2760550_0_0_1"/>
<dbReference type="Proteomes" id="UP000007801">
    <property type="component" value="Unassembled WGS sequence"/>
</dbReference>
<gene>
    <name evidence="1" type="primary">Dana\GF11882</name>
    <name evidence="1" type="synonym">dana_GLEANR_11901</name>
    <name evidence="1" type="ORF">GF11882</name>
</gene>
<sequence>MVPRKCDQLSHKDSVSYKLLIKRASRAWLLKKSIKKKMCDYQRDYSFVFEDSSCEGDVSMTAHDNGFESLWQQVGEELRREREMDELGQLFQQNLSLSPTVIGNPWMF</sequence>
<keyword evidence="2" id="KW-1185">Reference proteome</keyword>
<dbReference type="KEGG" id="dan:6494743"/>